<organism evidence="1 2">
    <name type="scientific">Synechocystis salina LEGE 00031</name>
    <dbReference type="NCBI Taxonomy" id="1828736"/>
    <lineage>
        <taxon>Bacteria</taxon>
        <taxon>Bacillati</taxon>
        <taxon>Cyanobacteriota</taxon>
        <taxon>Cyanophyceae</taxon>
        <taxon>Synechococcales</taxon>
        <taxon>Merismopediaceae</taxon>
        <taxon>Synechocystis</taxon>
    </lineage>
</organism>
<keyword evidence="2" id="KW-1185">Reference proteome</keyword>
<sequence length="103" mass="11528">MGSSIEPVTVESDLLPFDPGMMALIQLMESRRSPLDNLRDLEDAVSYGWLLTTTQIEKLLGVKPRGEQFDRQGFLFSRQGKAGREAQWSVTKITTGLRSVEAQ</sequence>
<accession>A0ABR9VSZ7</accession>
<evidence type="ECO:0000313" key="1">
    <source>
        <dbReference type="EMBL" id="MBE9254480.1"/>
    </source>
</evidence>
<protein>
    <submittedName>
        <fullName evidence="1">Uncharacterized protein</fullName>
    </submittedName>
</protein>
<dbReference type="Proteomes" id="UP000658720">
    <property type="component" value="Unassembled WGS sequence"/>
</dbReference>
<proteinExistence type="predicted"/>
<comment type="caution">
    <text evidence="1">The sequence shown here is derived from an EMBL/GenBank/DDBJ whole genome shotgun (WGS) entry which is preliminary data.</text>
</comment>
<evidence type="ECO:0000313" key="2">
    <source>
        <dbReference type="Proteomes" id="UP000658720"/>
    </source>
</evidence>
<dbReference type="EMBL" id="JADEVV010000031">
    <property type="protein sequence ID" value="MBE9254480.1"/>
    <property type="molecule type" value="Genomic_DNA"/>
</dbReference>
<reference evidence="1 2" key="1">
    <citation type="submission" date="2020-10" db="EMBL/GenBank/DDBJ databases">
        <authorList>
            <person name="Castelo-Branco R."/>
            <person name="Eusebio N."/>
            <person name="Adriana R."/>
            <person name="Vieira A."/>
            <person name="Brugerolle De Fraissinette N."/>
            <person name="Rezende De Castro R."/>
            <person name="Schneider M.P."/>
            <person name="Vasconcelos V."/>
            <person name="Leao P.N."/>
        </authorList>
    </citation>
    <scope>NUCLEOTIDE SEQUENCE [LARGE SCALE GENOMIC DNA]</scope>
    <source>
        <strain evidence="1 2">LEGE 00031</strain>
    </source>
</reference>
<name>A0ABR9VSZ7_9SYNC</name>
<gene>
    <name evidence="1" type="ORF">IQ217_11635</name>
</gene>